<keyword evidence="2" id="KW-0472">Membrane</keyword>
<keyword evidence="1" id="KW-0175">Coiled coil</keyword>
<comment type="caution">
    <text evidence="3">The sequence shown here is derived from an EMBL/GenBank/DDBJ whole genome shotgun (WGS) entry which is preliminary data.</text>
</comment>
<dbReference type="RefSeq" id="WP_044196222.1">
    <property type="nucleotide sequence ID" value="NZ_JMCB01000018.1"/>
</dbReference>
<sequence length="400" mass="42511">MSATVLQLHHRESFERNVSRALAAGAGAGLLHLATLKAGVPLPLAYLAIACTLLAVARGDKWDRLLLSGLGVVLPALPYALGMAPAWTAGLSASAAGALLVRAHLNERGEEGQVGERRPTLVNYVLGALLCSALTLGGVEVARILAARLVELATPLLLGASVAGAVVGLFVGLSSVAAHLALSSDPVEARCEELLPQLSGDFHTLAERALTLYRQCGRSLAQLPREPAREELARTIAKMTKDAVELASEWAGVEAQLEERAQTELQAEREELIRAAKACIDEVARRQLESAAASLAEEMERLGELKLRRERILARLRAQVAQLDRARVALLSLRSGHAQMKAAELSALTRRFRALSATQLDEGQTMDAVAAQATLAQMAPITPIADSTPSTAPMEPQRES</sequence>
<proteinExistence type="predicted"/>
<feature type="transmembrane region" description="Helical" evidence="2">
    <location>
        <begin position="125"/>
        <end position="146"/>
    </location>
</feature>
<feature type="transmembrane region" description="Helical" evidence="2">
    <location>
        <begin position="38"/>
        <end position="57"/>
    </location>
</feature>
<protein>
    <recommendedName>
        <fullName evidence="5">Glutamate synthase [NADPH] large chain</fullName>
    </recommendedName>
</protein>
<reference evidence="3 4" key="1">
    <citation type="submission" date="2014-04" db="EMBL/GenBank/DDBJ databases">
        <title>Genome assembly of Hyalangium minutum DSM 14724.</title>
        <authorList>
            <person name="Sharma G."/>
            <person name="Subramanian S."/>
        </authorList>
    </citation>
    <scope>NUCLEOTIDE SEQUENCE [LARGE SCALE GENOMIC DNA]</scope>
    <source>
        <strain evidence="3 4">DSM 14724</strain>
    </source>
</reference>
<feature type="transmembrane region" description="Helical" evidence="2">
    <location>
        <begin position="152"/>
        <end position="173"/>
    </location>
</feature>
<evidence type="ECO:0008006" key="5">
    <source>
        <dbReference type="Google" id="ProtNLM"/>
    </source>
</evidence>
<keyword evidence="2" id="KW-1133">Transmembrane helix</keyword>
<evidence type="ECO:0000313" key="3">
    <source>
        <dbReference type="EMBL" id="KFE63240.1"/>
    </source>
</evidence>
<evidence type="ECO:0000256" key="2">
    <source>
        <dbReference type="SAM" id="Phobius"/>
    </source>
</evidence>
<feature type="transmembrane region" description="Helical" evidence="2">
    <location>
        <begin position="64"/>
        <end position="81"/>
    </location>
</feature>
<dbReference type="Proteomes" id="UP000028725">
    <property type="component" value="Unassembled WGS sequence"/>
</dbReference>
<feature type="coiled-coil region" evidence="1">
    <location>
        <begin position="229"/>
        <end position="315"/>
    </location>
</feature>
<organism evidence="3 4">
    <name type="scientific">Hyalangium minutum</name>
    <dbReference type="NCBI Taxonomy" id="394096"/>
    <lineage>
        <taxon>Bacteria</taxon>
        <taxon>Pseudomonadati</taxon>
        <taxon>Myxococcota</taxon>
        <taxon>Myxococcia</taxon>
        <taxon>Myxococcales</taxon>
        <taxon>Cystobacterineae</taxon>
        <taxon>Archangiaceae</taxon>
        <taxon>Hyalangium</taxon>
    </lineage>
</organism>
<gene>
    <name evidence="3" type="ORF">DB31_2833</name>
</gene>
<keyword evidence="4" id="KW-1185">Reference proteome</keyword>
<name>A0A085W6C7_9BACT</name>
<accession>A0A085W6C7</accession>
<evidence type="ECO:0000256" key="1">
    <source>
        <dbReference type="SAM" id="Coils"/>
    </source>
</evidence>
<dbReference type="STRING" id="394096.DB31_2833"/>
<dbReference type="EMBL" id="JMCB01000018">
    <property type="protein sequence ID" value="KFE63240.1"/>
    <property type="molecule type" value="Genomic_DNA"/>
</dbReference>
<keyword evidence="2" id="KW-0812">Transmembrane</keyword>
<dbReference type="OrthoDB" id="5501592at2"/>
<evidence type="ECO:0000313" key="4">
    <source>
        <dbReference type="Proteomes" id="UP000028725"/>
    </source>
</evidence>
<dbReference type="AlphaFoldDB" id="A0A085W6C7"/>